<dbReference type="AlphaFoldDB" id="A0AAD1UL59"/>
<dbReference type="FunFam" id="1.10.510.10:FF:000533">
    <property type="entry name" value="cyclin-dependent kinase 10"/>
    <property type="match status" value="1"/>
</dbReference>
<dbReference type="PROSITE" id="PS50011">
    <property type="entry name" value="PROTEIN_KINASE_DOM"/>
    <property type="match status" value="1"/>
</dbReference>
<sequence>MSYSFLSKDLIESKTIAQETRQQVLERLAAEKDRLDAIEFEENKGNPILCLPMSEDMKYELERYNRKLKREARRGGRKRKSRFTTAAPPSPKPEMPVEETKIEEVISAAPQIEKRKWNPLLDGCRSIEEYEPLNKIDEGSYGIVFRAREKDTGKIYAIKKVKLEREKEGFPITALREIVLMMKIRHENICQVKEVVFGNSLDKVYVVLEYVDHEIKSLIQQSYDAMMLASKGEHSQSSYMLSTVEIKCIMEQLLKGVEHMHRQWIIHRDLKTSNLLISNNGILKICDFGLARMFSDPPTPYTDLVVTLWYRAPEILLGKEKYDGRAVDMWSVGCIMAELLLKEPLFMGTNELEQIDKIFKIMSIPTEETWKGWRSLKHAKLIQPGKKGSKNKLRDKFPKMALEENDMYLSDLGLDLMLKMLTYDPDKRISAKDALNHPWFKEYPKGCEPSRMPKLMATNDVPRDHSKKRRMKSLDKEQQRQREEMYENDHRFDIHQNMAYYKN</sequence>
<dbReference type="PROSITE" id="PS00108">
    <property type="entry name" value="PROTEIN_KINASE_ST"/>
    <property type="match status" value="1"/>
</dbReference>
<dbReference type="FunFam" id="3.30.200.20:FF:000172">
    <property type="entry name" value="cyclin-dependent kinase G-2 isoform X1"/>
    <property type="match status" value="1"/>
</dbReference>
<dbReference type="GO" id="GO:0080090">
    <property type="term" value="P:regulation of primary metabolic process"/>
    <property type="evidence" value="ECO:0007669"/>
    <property type="project" value="UniProtKB-ARBA"/>
</dbReference>
<evidence type="ECO:0000256" key="4">
    <source>
        <dbReference type="ARBA" id="ARBA00022741"/>
    </source>
</evidence>
<evidence type="ECO:0000256" key="10">
    <source>
        <dbReference type="ARBA" id="ARBA00042858"/>
    </source>
</evidence>
<accession>A0AAD1UL59</accession>
<dbReference type="InterPro" id="IPR011009">
    <property type="entry name" value="Kinase-like_dom_sf"/>
</dbReference>
<gene>
    <name evidence="13" type="ORF">ECRASSUSDP1_LOCUS8636</name>
</gene>
<keyword evidence="14" id="KW-1185">Reference proteome</keyword>
<evidence type="ECO:0000256" key="6">
    <source>
        <dbReference type="ARBA" id="ARBA00022840"/>
    </source>
</evidence>
<organism evidence="13 14">
    <name type="scientific">Euplotes crassus</name>
    <dbReference type="NCBI Taxonomy" id="5936"/>
    <lineage>
        <taxon>Eukaryota</taxon>
        <taxon>Sar</taxon>
        <taxon>Alveolata</taxon>
        <taxon>Ciliophora</taxon>
        <taxon>Intramacronucleata</taxon>
        <taxon>Spirotrichea</taxon>
        <taxon>Hypotrichia</taxon>
        <taxon>Euplotida</taxon>
        <taxon>Euplotidae</taxon>
        <taxon>Moneuplotes</taxon>
    </lineage>
</organism>
<evidence type="ECO:0000256" key="7">
    <source>
        <dbReference type="ARBA" id="ARBA00038543"/>
    </source>
</evidence>
<dbReference type="SMART" id="SM00220">
    <property type="entry name" value="S_TKc"/>
    <property type="match status" value="1"/>
</dbReference>
<dbReference type="GO" id="GO:0004674">
    <property type="term" value="F:protein serine/threonine kinase activity"/>
    <property type="evidence" value="ECO:0007669"/>
    <property type="project" value="UniProtKB-KW"/>
</dbReference>
<evidence type="ECO:0000256" key="8">
    <source>
        <dbReference type="ARBA" id="ARBA00039612"/>
    </source>
</evidence>
<feature type="compositionally biased region" description="Basic and acidic residues" evidence="11">
    <location>
        <begin position="472"/>
        <end position="489"/>
    </location>
</feature>
<dbReference type="GO" id="GO:0005634">
    <property type="term" value="C:nucleus"/>
    <property type="evidence" value="ECO:0007669"/>
    <property type="project" value="TreeGrafter"/>
</dbReference>
<feature type="region of interest" description="Disordered" evidence="11">
    <location>
        <begin position="451"/>
        <end position="489"/>
    </location>
</feature>
<protein>
    <recommendedName>
        <fullName evidence="8">Cyclin-dependent kinase 2 homolog</fullName>
    </recommendedName>
    <alternativeName>
        <fullName evidence="9">Cell division control protein 2 homolog</fullName>
    </alternativeName>
    <alternativeName>
        <fullName evidence="10">cdc2-related kinase 2</fullName>
    </alternativeName>
</protein>
<dbReference type="SUPFAM" id="SSF56112">
    <property type="entry name" value="Protein kinase-like (PK-like)"/>
    <property type="match status" value="1"/>
</dbReference>
<keyword evidence="4" id="KW-0547">Nucleotide-binding</keyword>
<reference evidence="13" key="1">
    <citation type="submission" date="2023-07" db="EMBL/GenBank/DDBJ databases">
        <authorList>
            <consortium name="AG Swart"/>
            <person name="Singh M."/>
            <person name="Singh A."/>
            <person name="Seah K."/>
            <person name="Emmerich C."/>
        </authorList>
    </citation>
    <scope>NUCLEOTIDE SEQUENCE</scope>
    <source>
        <strain evidence="13">DP1</strain>
    </source>
</reference>
<dbReference type="Gene3D" id="3.30.200.20">
    <property type="entry name" value="Phosphorylase Kinase, domain 1"/>
    <property type="match status" value="1"/>
</dbReference>
<dbReference type="EMBL" id="CAMPGE010008455">
    <property type="protein sequence ID" value="CAI2367354.1"/>
    <property type="molecule type" value="Genomic_DNA"/>
</dbReference>
<comment type="similarity">
    <text evidence="1">Belongs to the protein kinase superfamily. CMGC Ser/Thr protein kinase family. CDC2/CDKX subfamily.</text>
</comment>
<proteinExistence type="inferred from homology"/>
<keyword evidence="2" id="KW-0723">Serine/threonine-protein kinase</keyword>
<dbReference type="PANTHER" id="PTHR24056:SF107">
    <property type="entry name" value="CYCLIN-DEPENDENT KINASE 11A-RELATED"/>
    <property type="match status" value="1"/>
</dbReference>
<dbReference type="PANTHER" id="PTHR24056">
    <property type="entry name" value="CELL DIVISION PROTEIN KINASE"/>
    <property type="match status" value="1"/>
</dbReference>
<keyword evidence="3" id="KW-0808">Transferase</keyword>
<evidence type="ECO:0000256" key="1">
    <source>
        <dbReference type="ARBA" id="ARBA00006485"/>
    </source>
</evidence>
<dbReference type="GO" id="GO:0005524">
    <property type="term" value="F:ATP binding"/>
    <property type="evidence" value="ECO:0007669"/>
    <property type="project" value="UniProtKB-KW"/>
</dbReference>
<dbReference type="Pfam" id="PF00069">
    <property type="entry name" value="Pkinase"/>
    <property type="match status" value="1"/>
</dbReference>
<feature type="region of interest" description="Disordered" evidence="11">
    <location>
        <begin position="70"/>
        <end position="97"/>
    </location>
</feature>
<feature type="compositionally biased region" description="Basic residues" evidence="11">
    <location>
        <begin position="70"/>
        <end position="82"/>
    </location>
</feature>
<dbReference type="InterPro" id="IPR050108">
    <property type="entry name" value="CDK"/>
</dbReference>
<dbReference type="Proteomes" id="UP001295684">
    <property type="component" value="Unassembled WGS sequence"/>
</dbReference>
<keyword evidence="5" id="KW-0418">Kinase</keyword>
<evidence type="ECO:0000256" key="11">
    <source>
        <dbReference type="SAM" id="MobiDB-lite"/>
    </source>
</evidence>
<evidence type="ECO:0000256" key="5">
    <source>
        <dbReference type="ARBA" id="ARBA00022777"/>
    </source>
</evidence>
<evidence type="ECO:0000256" key="3">
    <source>
        <dbReference type="ARBA" id="ARBA00022679"/>
    </source>
</evidence>
<dbReference type="InterPro" id="IPR008271">
    <property type="entry name" value="Ser/Thr_kinase_AS"/>
</dbReference>
<feature type="domain" description="Protein kinase" evidence="12">
    <location>
        <begin position="130"/>
        <end position="440"/>
    </location>
</feature>
<dbReference type="InterPro" id="IPR000719">
    <property type="entry name" value="Prot_kinase_dom"/>
</dbReference>
<comment type="subunit">
    <text evidence="7">May form a complex composed of at least the catalytic subunit CRK2 and a cyclin.</text>
</comment>
<comment type="caution">
    <text evidence="13">The sequence shown here is derived from an EMBL/GenBank/DDBJ whole genome shotgun (WGS) entry which is preliminary data.</text>
</comment>
<keyword evidence="6" id="KW-0067">ATP-binding</keyword>
<evidence type="ECO:0000256" key="2">
    <source>
        <dbReference type="ARBA" id="ARBA00022527"/>
    </source>
</evidence>
<evidence type="ECO:0000256" key="9">
    <source>
        <dbReference type="ARBA" id="ARBA00041902"/>
    </source>
</evidence>
<evidence type="ECO:0000313" key="14">
    <source>
        <dbReference type="Proteomes" id="UP001295684"/>
    </source>
</evidence>
<dbReference type="GO" id="GO:0007346">
    <property type="term" value="P:regulation of mitotic cell cycle"/>
    <property type="evidence" value="ECO:0007669"/>
    <property type="project" value="TreeGrafter"/>
</dbReference>
<evidence type="ECO:0000259" key="12">
    <source>
        <dbReference type="PROSITE" id="PS50011"/>
    </source>
</evidence>
<evidence type="ECO:0000313" key="13">
    <source>
        <dbReference type="EMBL" id="CAI2367354.1"/>
    </source>
</evidence>
<dbReference type="GO" id="GO:0010556">
    <property type="term" value="P:regulation of macromolecule biosynthetic process"/>
    <property type="evidence" value="ECO:0007669"/>
    <property type="project" value="UniProtKB-ARBA"/>
</dbReference>
<name>A0AAD1UL59_EUPCR</name>
<dbReference type="Gene3D" id="1.10.510.10">
    <property type="entry name" value="Transferase(Phosphotransferase) domain 1"/>
    <property type="match status" value="1"/>
</dbReference>